<comment type="caution">
    <text evidence="1">The sequence shown here is derived from an EMBL/GenBank/DDBJ whole genome shotgun (WGS) entry which is preliminary data.</text>
</comment>
<proteinExistence type="predicted"/>
<organism evidence="1 2">
    <name type="scientific">Geomicrobium sediminis</name>
    <dbReference type="NCBI Taxonomy" id="1347788"/>
    <lineage>
        <taxon>Bacteria</taxon>
        <taxon>Bacillati</taxon>
        <taxon>Bacillota</taxon>
        <taxon>Bacilli</taxon>
        <taxon>Bacillales</taxon>
        <taxon>Geomicrobium</taxon>
    </lineage>
</organism>
<evidence type="ECO:0000313" key="2">
    <source>
        <dbReference type="Proteomes" id="UP000741863"/>
    </source>
</evidence>
<dbReference type="Proteomes" id="UP000741863">
    <property type="component" value="Unassembled WGS sequence"/>
</dbReference>
<gene>
    <name evidence="1" type="ORF">JOD17_002020</name>
</gene>
<dbReference type="RefSeq" id="WP_042358600.1">
    <property type="nucleotide sequence ID" value="NZ_JAFBEC010000005.1"/>
</dbReference>
<sequence>MKYYEFFAPFYALVKAPTKQKAMSIYKKRVWENGPDDWRECSRDYALMRFAMDHHPATTDIPVTLNEFTDTDADVLIVTCQPGGLQNAN</sequence>
<protein>
    <submittedName>
        <fullName evidence="1">Lysozyme family protein</fullName>
    </submittedName>
</protein>
<accession>A0ABS2PCT8</accession>
<keyword evidence="2" id="KW-1185">Reference proteome</keyword>
<reference evidence="1 2" key="1">
    <citation type="submission" date="2021-01" db="EMBL/GenBank/DDBJ databases">
        <title>Genomic Encyclopedia of Type Strains, Phase IV (KMG-IV): sequencing the most valuable type-strain genomes for metagenomic binning, comparative biology and taxonomic classification.</title>
        <authorList>
            <person name="Goeker M."/>
        </authorList>
    </citation>
    <scope>NUCLEOTIDE SEQUENCE [LARGE SCALE GENOMIC DNA]</scope>
    <source>
        <strain evidence="1 2">DSM 25540</strain>
    </source>
</reference>
<name>A0ABS2PCT8_9BACL</name>
<dbReference type="EMBL" id="JAFBEC010000005">
    <property type="protein sequence ID" value="MBM7632926.1"/>
    <property type="molecule type" value="Genomic_DNA"/>
</dbReference>
<evidence type="ECO:0000313" key="1">
    <source>
        <dbReference type="EMBL" id="MBM7632926.1"/>
    </source>
</evidence>